<evidence type="ECO:0000256" key="1">
    <source>
        <dbReference type="SAM" id="SignalP"/>
    </source>
</evidence>
<feature type="signal peptide" evidence="1">
    <location>
        <begin position="1"/>
        <end position="19"/>
    </location>
</feature>
<dbReference type="Proteomes" id="UP000596351">
    <property type="component" value="Chromosome"/>
</dbReference>
<dbReference type="RefSeq" id="WP_203014786.1">
    <property type="nucleotide sequence ID" value="NZ_CP032405.1"/>
</dbReference>
<accession>A0ABX7EYN7</accession>
<reference evidence="2 3" key="1">
    <citation type="submission" date="2018-09" db="EMBL/GenBank/DDBJ databases">
        <title>Rhizobium sp. MAE2-X.</title>
        <authorList>
            <person name="Lee Y."/>
            <person name="Jeon C.O."/>
        </authorList>
    </citation>
    <scope>NUCLEOTIDE SEQUENCE [LARGE SCALE GENOMIC DNA]</scope>
    <source>
        <strain evidence="2 3">MAE2-X</strain>
    </source>
</reference>
<keyword evidence="1" id="KW-0732">Signal</keyword>
<protein>
    <recommendedName>
        <fullName evidence="4">DUF4142 domain-containing protein</fullName>
    </recommendedName>
</protein>
<evidence type="ECO:0000313" key="3">
    <source>
        <dbReference type="Proteomes" id="UP000596351"/>
    </source>
</evidence>
<sequence length="120" mass="12744">MNRFATILSATALSAVAFGAESYAAMPSAAAAPDSRIESTIQTMSAKDFNVIRLDSLKTHDTARERFASVSPTSQEARHVQAAVIANRSLAQKLEGQKVELTNIVGAEQAADGGVTFYVR</sequence>
<evidence type="ECO:0000313" key="2">
    <source>
        <dbReference type="EMBL" id="QRF52615.1"/>
    </source>
</evidence>
<name>A0ABX7EYN7_9HYPH</name>
<gene>
    <name evidence="2" type="ORF">D4A92_14830</name>
</gene>
<dbReference type="EMBL" id="CP032405">
    <property type="protein sequence ID" value="QRF52615.1"/>
    <property type="molecule type" value="Genomic_DNA"/>
</dbReference>
<organism evidence="2 3">
    <name type="scientific">Rhizobium rosettiformans</name>
    <dbReference type="NCBI Taxonomy" id="1368430"/>
    <lineage>
        <taxon>Bacteria</taxon>
        <taxon>Pseudomonadati</taxon>
        <taxon>Pseudomonadota</taxon>
        <taxon>Alphaproteobacteria</taxon>
        <taxon>Hyphomicrobiales</taxon>
        <taxon>Rhizobiaceae</taxon>
        <taxon>Rhizobium/Agrobacterium group</taxon>
        <taxon>Rhizobium</taxon>
    </lineage>
</organism>
<proteinExistence type="predicted"/>
<keyword evidence="3" id="KW-1185">Reference proteome</keyword>
<evidence type="ECO:0008006" key="4">
    <source>
        <dbReference type="Google" id="ProtNLM"/>
    </source>
</evidence>
<feature type="chain" id="PRO_5046758950" description="DUF4142 domain-containing protein" evidence="1">
    <location>
        <begin position="20"/>
        <end position="120"/>
    </location>
</feature>